<dbReference type="AlphaFoldDB" id="J3PAM0"/>
<dbReference type="EMBL" id="GL385400">
    <property type="protein sequence ID" value="EJT71286.1"/>
    <property type="molecule type" value="Genomic_DNA"/>
</dbReference>
<dbReference type="EnsemblFungi" id="EJT71286">
    <property type="protein sequence ID" value="EJT71286"/>
    <property type="gene ID" value="GGTG_10545"/>
</dbReference>
<dbReference type="VEuPathDB" id="FungiDB:GGTG_10545"/>
<sequence length="277" mass="30213">MRPSTFLAIAPIAASLTNAQQKLPNNVQFDLLFPQPNETYAPTQYFPIVFGIQNADGVLPILPKDGLSVIIEVWADDYRRNSSVSGWGHVSERFNSNDFKRAPFPSSAAHFIHYPPINMTNGTTKSYYVNWHVVADNKCNPQNGDLGNDTWSHWNFIRFNTAPGAQLPDIAASIDSCPEPHNSTSITLDVKPGEPNDRCPTFHTTPSTIKCGYKPLAKDLAANVSAAMLGKMGCDEGDWRTISTPCPPKAKQSGGSWAAATTGAVWAAWVLAMVMAF</sequence>
<reference evidence="2" key="3">
    <citation type="submission" date="2010-09" db="EMBL/GenBank/DDBJ databases">
        <title>Annotation of Gaeumannomyces graminis var. tritici R3-111a-1.</title>
        <authorList>
            <consortium name="The Broad Institute Genome Sequencing Platform"/>
            <person name="Ma L.-J."/>
            <person name="Dead R."/>
            <person name="Young S.K."/>
            <person name="Zeng Q."/>
            <person name="Gargeya S."/>
            <person name="Fitzgerald M."/>
            <person name="Haas B."/>
            <person name="Abouelleil A."/>
            <person name="Alvarado L."/>
            <person name="Arachchi H.M."/>
            <person name="Berlin A."/>
            <person name="Brown A."/>
            <person name="Chapman S.B."/>
            <person name="Chen Z."/>
            <person name="Dunbar C."/>
            <person name="Freedman E."/>
            <person name="Gearin G."/>
            <person name="Gellesch M."/>
            <person name="Goldberg J."/>
            <person name="Griggs A."/>
            <person name="Gujja S."/>
            <person name="Heiman D."/>
            <person name="Howarth C."/>
            <person name="Larson L."/>
            <person name="Lui A."/>
            <person name="MacDonald P.J.P."/>
            <person name="Mehta T."/>
            <person name="Montmayeur A."/>
            <person name="Murphy C."/>
            <person name="Neiman D."/>
            <person name="Pearson M."/>
            <person name="Priest M."/>
            <person name="Roberts A."/>
            <person name="Saif S."/>
            <person name="Shea T."/>
            <person name="Shenoy N."/>
            <person name="Sisk P."/>
            <person name="Stolte C."/>
            <person name="Sykes S."/>
            <person name="Yandava C."/>
            <person name="Wortman J."/>
            <person name="Nusbaum C."/>
            <person name="Birren B."/>
        </authorList>
    </citation>
    <scope>NUCLEOTIDE SEQUENCE</scope>
    <source>
        <strain evidence="2">R3-111a-1</strain>
    </source>
</reference>
<protein>
    <recommendedName>
        <fullName evidence="1">DUF7136 domain-containing protein</fullName>
    </recommendedName>
</protein>
<keyword evidence="4" id="KW-1185">Reference proteome</keyword>
<feature type="domain" description="DUF7136" evidence="1">
    <location>
        <begin position="24"/>
        <end position="232"/>
    </location>
</feature>
<gene>
    <name evidence="3" type="primary">20351003</name>
    <name evidence="2" type="ORF">GGTG_10545</name>
</gene>
<evidence type="ECO:0000313" key="2">
    <source>
        <dbReference type="EMBL" id="EJT71286.1"/>
    </source>
</evidence>
<reference evidence="4" key="1">
    <citation type="submission" date="2010-07" db="EMBL/GenBank/DDBJ databases">
        <title>The genome sequence of Gaeumannomyces graminis var. tritici strain R3-111a-1.</title>
        <authorList>
            <consortium name="The Broad Institute Genome Sequencing Platform"/>
            <person name="Ma L.-J."/>
            <person name="Dead R."/>
            <person name="Young S."/>
            <person name="Zeng Q."/>
            <person name="Koehrsen M."/>
            <person name="Alvarado L."/>
            <person name="Berlin A."/>
            <person name="Chapman S.B."/>
            <person name="Chen Z."/>
            <person name="Freedman E."/>
            <person name="Gellesch M."/>
            <person name="Goldberg J."/>
            <person name="Griggs A."/>
            <person name="Gujja S."/>
            <person name="Heilman E.R."/>
            <person name="Heiman D."/>
            <person name="Hepburn T."/>
            <person name="Howarth C."/>
            <person name="Jen D."/>
            <person name="Larson L."/>
            <person name="Mehta T."/>
            <person name="Neiman D."/>
            <person name="Pearson M."/>
            <person name="Roberts A."/>
            <person name="Saif S."/>
            <person name="Shea T."/>
            <person name="Shenoy N."/>
            <person name="Sisk P."/>
            <person name="Stolte C."/>
            <person name="Sykes S."/>
            <person name="Walk T."/>
            <person name="White J."/>
            <person name="Yandava C."/>
            <person name="Haas B."/>
            <person name="Nusbaum C."/>
            <person name="Birren B."/>
        </authorList>
    </citation>
    <scope>NUCLEOTIDE SEQUENCE [LARGE SCALE GENOMIC DNA]</scope>
    <source>
        <strain evidence="4">R3-111a-1</strain>
    </source>
</reference>
<evidence type="ECO:0000313" key="4">
    <source>
        <dbReference type="Proteomes" id="UP000006039"/>
    </source>
</evidence>
<dbReference type="RefSeq" id="XP_009226683.1">
    <property type="nucleotide sequence ID" value="XM_009228419.1"/>
</dbReference>
<dbReference type="eggNOG" id="ENOG502SS5Y">
    <property type="taxonomic scope" value="Eukaryota"/>
</dbReference>
<reference evidence="2" key="2">
    <citation type="submission" date="2010-07" db="EMBL/GenBank/DDBJ databases">
        <authorList>
            <consortium name="The Broad Institute Genome Sequencing Platform"/>
            <consortium name="Broad Institute Genome Sequencing Center for Infectious Disease"/>
            <person name="Ma L.-J."/>
            <person name="Dead R."/>
            <person name="Young S."/>
            <person name="Zeng Q."/>
            <person name="Koehrsen M."/>
            <person name="Alvarado L."/>
            <person name="Berlin A."/>
            <person name="Chapman S.B."/>
            <person name="Chen Z."/>
            <person name="Freedman E."/>
            <person name="Gellesch M."/>
            <person name="Goldberg J."/>
            <person name="Griggs A."/>
            <person name="Gujja S."/>
            <person name="Heilman E.R."/>
            <person name="Heiman D."/>
            <person name="Hepburn T."/>
            <person name="Howarth C."/>
            <person name="Jen D."/>
            <person name="Larson L."/>
            <person name="Mehta T."/>
            <person name="Neiman D."/>
            <person name="Pearson M."/>
            <person name="Roberts A."/>
            <person name="Saif S."/>
            <person name="Shea T."/>
            <person name="Shenoy N."/>
            <person name="Sisk P."/>
            <person name="Stolte C."/>
            <person name="Sykes S."/>
            <person name="Walk T."/>
            <person name="White J."/>
            <person name="Yandava C."/>
            <person name="Haas B."/>
            <person name="Nusbaum C."/>
            <person name="Birren B."/>
        </authorList>
    </citation>
    <scope>NUCLEOTIDE SEQUENCE</scope>
    <source>
        <strain evidence="2">R3-111a-1</strain>
    </source>
</reference>
<accession>J3PAM0</accession>
<proteinExistence type="predicted"/>
<dbReference type="Pfam" id="PF23584">
    <property type="entry name" value="DUF7136"/>
    <property type="match status" value="1"/>
</dbReference>
<reference evidence="3" key="5">
    <citation type="submission" date="2018-04" db="UniProtKB">
        <authorList>
            <consortium name="EnsemblFungi"/>
        </authorList>
    </citation>
    <scope>IDENTIFICATION</scope>
    <source>
        <strain evidence="3">R3-111a-1</strain>
    </source>
</reference>
<dbReference type="Proteomes" id="UP000006039">
    <property type="component" value="Unassembled WGS sequence"/>
</dbReference>
<dbReference type="InterPro" id="IPR055560">
    <property type="entry name" value="DUF7136"/>
</dbReference>
<evidence type="ECO:0000313" key="3">
    <source>
        <dbReference type="EnsemblFungi" id="EJT71286"/>
    </source>
</evidence>
<reference evidence="3" key="4">
    <citation type="journal article" date="2015" name="G3 (Bethesda)">
        <title>Genome sequences of three phytopathogenic species of the Magnaporthaceae family of fungi.</title>
        <authorList>
            <person name="Okagaki L.H."/>
            <person name="Nunes C.C."/>
            <person name="Sailsbery J."/>
            <person name="Clay B."/>
            <person name="Brown D."/>
            <person name="John T."/>
            <person name="Oh Y."/>
            <person name="Young N."/>
            <person name="Fitzgerald M."/>
            <person name="Haas B.J."/>
            <person name="Zeng Q."/>
            <person name="Young S."/>
            <person name="Adiconis X."/>
            <person name="Fan L."/>
            <person name="Levin J.Z."/>
            <person name="Mitchell T.K."/>
            <person name="Okubara P.A."/>
            <person name="Farman M.L."/>
            <person name="Kohn L.M."/>
            <person name="Birren B."/>
            <person name="Ma L.-J."/>
            <person name="Dean R.A."/>
        </authorList>
    </citation>
    <scope>NUCLEOTIDE SEQUENCE</scope>
    <source>
        <strain evidence="3">R3-111a-1</strain>
    </source>
</reference>
<dbReference type="OrthoDB" id="4490227at2759"/>
<name>J3PAM0_GAET3</name>
<dbReference type="HOGENOM" id="CLU_060383_0_0_1"/>
<dbReference type="GeneID" id="20351003"/>
<evidence type="ECO:0000259" key="1">
    <source>
        <dbReference type="Pfam" id="PF23584"/>
    </source>
</evidence>
<organism evidence="2">
    <name type="scientific">Gaeumannomyces tritici (strain R3-111a-1)</name>
    <name type="common">Wheat and barley take-all root rot fungus</name>
    <name type="synonym">Gaeumannomyces graminis var. tritici</name>
    <dbReference type="NCBI Taxonomy" id="644352"/>
    <lineage>
        <taxon>Eukaryota</taxon>
        <taxon>Fungi</taxon>
        <taxon>Dikarya</taxon>
        <taxon>Ascomycota</taxon>
        <taxon>Pezizomycotina</taxon>
        <taxon>Sordariomycetes</taxon>
        <taxon>Sordariomycetidae</taxon>
        <taxon>Magnaporthales</taxon>
        <taxon>Magnaporthaceae</taxon>
        <taxon>Gaeumannomyces</taxon>
    </lineage>
</organism>